<dbReference type="OrthoDB" id="9449847at2759"/>
<comment type="similarity">
    <text evidence="5">Belongs to the SPATA31 family.</text>
</comment>
<evidence type="ECO:0000256" key="5">
    <source>
        <dbReference type="ARBA" id="ARBA00035009"/>
    </source>
</evidence>
<feature type="transmembrane region" description="Helical" evidence="7">
    <location>
        <begin position="12"/>
        <end position="29"/>
    </location>
</feature>
<feature type="region of interest" description="Disordered" evidence="6">
    <location>
        <begin position="1060"/>
        <end position="1102"/>
    </location>
</feature>
<feature type="region of interest" description="Disordered" evidence="6">
    <location>
        <begin position="1118"/>
        <end position="1149"/>
    </location>
</feature>
<dbReference type="GO" id="GO:0016020">
    <property type="term" value="C:membrane"/>
    <property type="evidence" value="ECO:0007669"/>
    <property type="project" value="UniProtKB-SubCell"/>
</dbReference>
<feature type="compositionally biased region" description="Basic and acidic residues" evidence="6">
    <location>
        <begin position="1132"/>
        <end position="1149"/>
    </location>
</feature>
<feature type="region of interest" description="Disordered" evidence="6">
    <location>
        <begin position="1260"/>
        <end position="1279"/>
    </location>
</feature>
<dbReference type="GeneID" id="101561650"/>
<keyword evidence="4 7" id="KW-0472">Membrane</keyword>
<gene>
    <name evidence="11" type="primary">Fam205a</name>
</gene>
<keyword evidence="10" id="KW-1185">Reference proteome</keyword>
<organism evidence="10 11">
    <name type="scientific">Octodon degus</name>
    <name type="common">Degu</name>
    <name type="synonym">Sciurus degus</name>
    <dbReference type="NCBI Taxonomy" id="10160"/>
    <lineage>
        <taxon>Eukaryota</taxon>
        <taxon>Metazoa</taxon>
        <taxon>Chordata</taxon>
        <taxon>Craniata</taxon>
        <taxon>Vertebrata</taxon>
        <taxon>Euteleostomi</taxon>
        <taxon>Mammalia</taxon>
        <taxon>Eutheria</taxon>
        <taxon>Euarchontoglires</taxon>
        <taxon>Glires</taxon>
        <taxon>Rodentia</taxon>
        <taxon>Hystricomorpha</taxon>
        <taxon>Octodontidae</taxon>
        <taxon>Octodon</taxon>
    </lineage>
</organism>
<evidence type="ECO:0000256" key="7">
    <source>
        <dbReference type="SAM" id="Phobius"/>
    </source>
</evidence>
<dbReference type="PANTHER" id="PTHR21859">
    <property type="entry name" value="ACROSOME-SPECIFIC PROTEIN"/>
    <property type="match status" value="1"/>
</dbReference>
<name>A0A6P6EHQ7_OCTDE</name>
<proteinExistence type="inferred from homology"/>
<dbReference type="InterPro" id="IPR027970">
    <property type="entry name" value="SPATA31-like"/>
</dbReference>
<evidence type="ECO:0000313" key="11">
    <source>
        <dbReference type="RefSeq" id="XP_023571850.1"/>
    </source>
</evidence>
<accession>A0A6P6EHQ7</accession>
<feature type="region of interest" description="Disordered" evidence="6">
    <location>
        <begin position="1175"/>
        <end position="1195"/>
    </location>
</feature>
<feature type="domain" description="SPATA31-like" evidence="9">
    <location>
        <begin position="66"/>
        <end position="151"/>
    </location>
</feature>
<dbReference type="CTD" id="259308"/>
<feature type="region of interest" description="Disordered" evidence="6">
    <location>
        <begin position="931"/>
        <end position="954"/>
    </location>
</feature>
<evidence type="ECO:0000256" key="2">
    <source>
        <dbReference type="ARBA" id="ARBA00022692"/>
    </source>
</evidence>
<keyword evidence="2 7" id="KW-0812">Transmembrane</keyword>
<feature type="region of interest" description="Disordered" evidence="6">
    <location>
        <begin position="1030"/>
        <end position="1049"/>
    </location>
</feature>
<feature type="region of interest" description="Disordered" evidence="6">
    <location>
        <begin position="836"/>
        <end position="870"/>
    </location>
</feature>
<comment type="subcellular location">
    <subcellularLocation>
        <location evidence="1">Membrane</location>
        <topology evidence="1">Single-pass membrane protein</topology>
    </subcellularLocation>
</comment>
<dbReference type="Pfam" id="PF15371">
    <property type="entry name" value="DUF4599"/>
    <property type="match status" value="1"/>
</dbReference>
<evidence type="ECO:0000256" key="3">
    <source>
        <dbReference type="ARBA" id="ARBA00022989"/>
    </source>
</evidence>
<reference evidence="11" key="1">
    <citation type="submission" date="2025-08" db="UniProtKB">
        <authorList>
            <consortium name="RefSeq"/>
        </authorList>
    </citation>
    <scope>IDENTIFICATION</scope>
</reference>
<feature type="domain" description="SPATA31" evidence="8">
    <location>
        <begin position="437"/>
        <end position="473"/>
    </location>
</feature>
<feature type="region of interest" description="Disordered" evidence="6">
    <location>
        <begin position="560"/>
        <end position="593"/>
    </location>
</feature>
<dbReference type="RefSeq" id="XP_023571850.1">
    <property type="nucleotide sequence ID" value="XM_023716082.1"/>
</dbReference>
<evidence type="ECO:0000313" key="10">
    <source>
        <dbReference type="Proteomes" id="UP000515203"/>
    </source>
</evidence>
<keyword evidence="3 7" id="KW-1133">Transmembrane helix</keyword>
<feature type="domain" description="SPATA31" evidence="8">
    <location>
        <begin position="529"/>
        <end position="635"/>
    </location>
</feature>
<dbReference type="FunCoup" id="A0A6P6EHQ7">
    <property type="interactions" value="1"/>
</dbReference>
<feature type="compositionally biased region" description="Basic and acidic residues" evidence="6">
    <location>
        <begin position="1085"/>
        <end position="1102"/>
    </location>
</feature>
<evidence type="ECO:0000256" key="4">
    <source>
        <dbReference type="ARBA" id="ARBA00023136"/>
    </source>
</evidence>
<evidence type="ECO:0000256" key="1">
    <source>
        <dbReference type="ARBA" id="ARBA00004167"/>
    </source>
</evidence>
<dbReference type="InParanoid" id="A0A6P6EHQ7"/>
<evidence type="ECO:0000259" key="9">
    <source>
        <dbReference type="Pfam" id="PF15371"/>
    </source>
</evidence>
<dbReference type="Pfam" id="PF14650">
    <property type="entry name" value="FAM75"/>
    <property type="match status" value="2"/>
</dbReference>
<sequence>MLSPTFVVENIGYSFYTYGSIFIIFLLIWQVKRSYYGLRSEPKRNCCRVKNKNDTPASHCFKCHRKVRQRARDAATKARRCSQKETEKLWDLLSVMKSQHWLPQQESVRQLLCADPSCQTCNVMSLEIQQMLENKKNQISPTLSGPLQGSSGLWVMSSSTVSSEKNQEPHPQHSRDLSLISTTPTISQPTEQSLCETIAQTTTTISIQEYFADHLQLEQEFQLATMPIAQKNRDFSKIERPIVPVNEQETKQNKPNLMQGEESQHYVKCHVSLPLLDAEFLDNMTHPMTLHVDSVLPAQLPFFRPKVLRLLEGHLKKRKHFQRWGLPRRVEDSLRQFMPDPILLSKVGKKLQLSSILNRTSQVTCDKIGISVQQTWDPYVHRDSIQSIWVSEWSLIKPEERHYYQEVQNYFTSALPSLPAEVFSGLCLPLEGQANDSGNNLHQKYRQLFCGLPSLHSESLATTLLSSEGLSKNKNVSRPPLKESLLFKRLSSHPLLPRTPPEINWPSSPLSPNCVALAEDQQAHISVPFLTPAECKTLEWHLLQRQLQFQWGLPTARQRSRHAHSPIQSEPCDKAQAPQTMKTSWPEKPVSGSTRKRHIFPEHAHRLLEFHFQKQLIHLRWGLPEKIQQSLQLFLASADQQTLSCNSTILSNVRIPQTMTLKGKGDGDSFLPILAQMSIPMPHLFTQAKAKLHSHIDSKCGQIHQGKVPFHSYSSWEGIVSGDLAVAPFPCSPQGQPLELQAASDTKLHDEVVSWTPMALDQQKQASPDTVTDHPKLHRALSQGVVEKLEMTVRHKYLTFLSGLPTLYSSALSEGMAPAITSHSTAVEMVPGPMTTPKEPLTQTISPEDPSRRFGPSFQNDSETQADKAHLQPEVQVEGATESVPLVSQTHIAIPYLSKTRIFSKLNFHLRKKVLEIKLGLPMRARESRKLTIAGPENKSSQAPPTSLNNPGSTVLPKLPILPDACPAPDSEWVHLTEHLASQLETVQHSQKPPSSKALSLASTHWSSKISQLSRAQVLCVQMEASVNNPSLWEPWSTGPQSPGKDSAQIPTLAEKREDIGKPQAPGDLGEGDAGLGLPLTSTERQPDENEKPEEKLWEREPQGSWRWTHRCLLVDPQQHSSQCHPQLKPPEPPKEGPEREESEHDLQGHQRKLNVLLTPAKVPQDFHPAVAQASQDQRFLGQPTPHKPSKGQPLQSHVFQGQVMPAHSHKSPSLPESGLINKMKHFLHFLGSLNIQHKNAMTKGKGHVDSMFSTPGKVAKTKKENVEKSLAPAKSPMEKARIDTPLRQCVSHFPNNKLRLRSQLYGSASMPGHPHHCPRHCHGMAMLPSQITHPYSHPIPQREHSKY</sequence>
<protein>
    <submittedName>
        <fullName evidence="11">Protein FAM205A</fullName>
    </submittedName>
</protein>
<dbReference type="InterPro" id="IPR039509">
    <property type="entry name" value="SPATA31"/>
</dbReference>
<dbReference type="PANTHER" id="PTHR21859:SF15">
    <property type="entry name" value="PROTEIN SPATA31F1-RELATED"/>
    <property type="match status" value="1"/>
</dbReference>
<evidence type="ECO:0000256" key="6">
    <source>
        <dbReference type="SAM" id="MobiDB-lite"/>
    </source>
</evidence>
<feature type="compositionally biased region" description="Polar residues" evidence="6">
    <location>
        <begin position="938"/>
        <end position="953"/>
    </location>
</feature>
<dbReference type="Proteomes" id="UP000515203">
    <property type="component" value="Unplaced"/>
</dbReference>
<evidence type="ECO:0000259" key="8">
    <source>
        <dbReference type="Pfam" id="PF14650"/>
    </source>
</evidence>